<protein>
    <submittedName>
        <fullName evidence="1">Uncharacterized protein</fullName>
    </submittedName>
</protein>
<proteinExistence type="predicted"/>
<dbReference type="EMBL" id="CM039174">
    <property type="protein sequence ID" value="KAH9754246.1"/>
    <property type="molecule type" value="Genomic_DNA"/>
</dbReference>
<comment type="caution">
    <text evidence="1">The sequence shown here is derived from an EMBL/GenBank/DDBJ whole genome shotgun (WGS) entry which is preliminary data.</text>
</comment>
<sequence length="353" mass="40784">MRSLALSSSLPRICLGDFNDLLHPSEKCGKHVHPNWKLHGFQEVFLDSGLFDLGIIDYQFTWERSRGTENWVEERLDRALASNSWIHFFPRAKVISLEASCSDHLPIFLDPAPVVRTPRVKKFHFENIWLRESDCVEVVKDSWASHLMSDFRACILEGKKKMASLQGMHDPASVDGFIKARKRHNELLQSHEIFWKQRAKSIWLKEGDINSRYFHIMASTRKKKNVIGKFQNTQGQWCTTPEENNESQGLRLSRTTLETFSPADVHDAIFSMHPDKSPRLDAKAYDRIEWNFLSSMLKMGFDYGFVNLIMLCVTTVTYKISRDGMEGDLIVPSRGLRQGDPLSPYLFIYVLKV</sequence>
<evidence type="ECO:0000313" key="1">
    <source>
        <dbReference type="EMBL" id="KAH9754246.1"/>
    </source>
</evidence>
<evidence type="ECO:0000313" key="2">
    <source>
        <dbReference type="Proteomes" id="UP000829398"/>
    </source>
</evidence>
<name>A0ACB8KIW0_CITSI</name>
<gene>
    <name evidence="1" type="ORF">KPL71_015390</name>
</gene>
<reference evidence="2" key="1">
    <citation type="journal article" date="2023" name="Hortic. Res.">
        <title>A chromosome-level phased genome enabling allele-level studies in sweet orange: a case study on citrus Huanglongbing tolerance.</title>
        <authorList>
            <person name="Wu B."/>
            <person name="Yu Q."/>
            <person name="Deng Z."/>
            <person name="Duan Y."/>
            <person name="Luo F."/>
            <person name="Gmitter F. Jr."/>
        </authorList>
    </citation>
    <scope>NUCLEOTIDE SEQUENCE [LARGE SCALE GENOMIC DNA]</scope>
    <source>
        <strain evidence="2">cv. Valencia</strain>
    </source>
</reference>
<accession>A0ACB8KIW0</accession>
<dbReference type="Proteomes" id="UP000829398">
    <property type="component" value="Chromosome 5"/>
</dbReference>
<keyword evidence="2" id="KW-1185">Reference proteome</keyword>
<organism evidence="1 2">
    <name type="scientific">Citrus sinensis</name>
    <name type="common">Sweet orange</name>
    <name type="synonym">Citrus aurantium var. sinensis</name>
    <dbReference type="NCBI Taxonomy" id="2711"/>
    <lineage>
        <taxon>Eukaryota</taxon>
        <taxon>Viridiplantae</taxon>
        <taxon>Streptophyta</taxon>
        <taxon>Embryophyta</taxon>
        <taxon>Tracheophyta</taxon>
        <taxon>Spermatophyta</taxon>
        <taxon>Magnoliopsida</taxon>
        <taxon>eudicotyledons</taxon>
        <taxon>Gunneridae</taxon>
        <taxon>Pentapetalae</taxon>
        <taxon>rosids</taxon>
        <taxon>malvids</taxon>
        <taxon>Sapindales</taxon>
        <taxon>Rutaceae</taxon>
        <taxon>Aurantioideae</taxon>
        <taxon>Citrus</taxon>
    </lineage>
</organism>